<feature type="domain" description="Lipoyl-binding" evidence="1">
    <location>
        <begin position="71"/>
        <end position="130"/>
    </location>
</feature>
<dbReference type="SUPFAM" id="SSF51230">
    <property type="entry name" value="Single hybrid motif"/>
    <property type="match status" value="1"/>
</dbReference>
<dbReference type="Pfam" id="PF00364">
    <property type="entry name" value="Biotin_lipoyl"/>
    <property type="match status" value="1"/>
</dbReference>
<protein>
    <recommendedName>
        <fullName evidence="1">Lipoyl-binding domain-containing protein</fullName>
    </recommendedName>
</protein>
<sequence length="134" mass="13581">MIAAVDDARALLDTLLTSGWQQLHVASGDTEIFLARDGGAANPMRAAAPAPIVATPAIQVGPETIVPVPYVATLERALAVGTQVTAGQAVATVRVLDEQEDIAAPISGTIVRVDAQPGSLLEYGATLLSIAAAA</sequence>
<evidence type="ECO:0000259" key="1">
    <source>
        <dbReference type="Pfam" id="PF00364"/>
    </source>
</evidence>
<dbReference type="EMBL" id="AP018817">
    <property type="protein sequence ID" value="BBF69989.1"/>
    <property type="molecule type" value="Genomic_DNA"/>
</dbReference>
<evidence type="ECO:0000313" key="2">
    <source>
        <dbReference type="EMBL" id="BBF69989.1"/>
    </source>
</evidence>
<dbReference type="Gene3D" id="2.40.50.100">
    <property type="match status" value="1"/>
</dbReference>
<name>A0ABM7G3N3_9SPHN</name>
<dbReference type="Proteomes" id="UP001059971">
    <property type="component" value="Chromosome 1"/>
</dbReference>
<organism evidence="2 3">
    <name type="scientific">Sphingomonas bisphenolicum</name>
    <dbReference type="NCBI Taxonomy" id="296544"/>
    <lineage>
        <taxon>Bacteria</taxon>
        <taxon>Pseudomonadati</taxon>
        <taxon>Pseudomonadota</taxon>
        <taxon>Alphaproteobacteria</taxon>
        <taxon>Sphingomonadales</taxon>
        <taxon>Sphingomonadaceae</taxon>
        <taxon>Sphingomonas</taxon>
    </lineage>
</organism>
<accession>A0ABM7G3N3</accession>
<keyword evidence="3" id="KW-1185">Reference proteome</keyword>
<dbReference type="InterPro" id="IPR011053">
    <property type="entry name" value="Single_hybrid_motif"/>
</dbReference>
<reference evidence="2" key="1">
    <citation type="submission" date="2018-07" db="EMBL/GenBank/DDBJ databases">
        <title>Complete genome sequence of Sphingomonas bisphenolicum strain AO1, a bisphenol A degradative bacterium isolated from Japanese farm field.</title>
        <authorList>
            <person name="Murakami M."/>
            <person name="Koh M."/>
            <person name="Koba S."/>
            <person name="Matsumura Y."/>
        </authorList>
    </citation>
    <scope>NUCLEOTIDE SEQUENCE</scope>
    <source>
        <strain evidence="2">AO1</strain>
    </source>
</reference>
<dbReference type="InterPro" id="IPR000089">
    <property type="entry name" value="Biotin_lipoyl"/>
</dbReference>
<gene>
    <name evidence="2" type="ORF">SBA_ch1_21890</name>
</gene>
<proteinExistence type="predicted"/>
<evidence type="ECO:0000313" key="3">
    <source>
        <dbReference type="Proteomes" id="UP001059971"/>
    </source>
</evidence>